<dbReference type="PANTHER" id="PTHR18867:SF12">
    <property type="entry name" value="DNA REPAIR PROTEIN RAD50"/>
    <property type="match status" value="1"/>
</dbReference>
<dbReference type="GO" id="GO:0000722">
    <property type="term" value="P:telomere maintenance via recombination"/>
    <property type="evidence" value="ECO:0007669"/>
    <property type="project" value="TreeGrafter"/>
</dbReference>
<dbReference type="EMBL" id="LR797145">
    <property type="protein sequence ID" value="CAB4190566.1"/>
    <property type="molecule type" value="Genomic_DNA"/>
</dbReference>
<dbReference type="EMBL" id="LR796811">
    <property type="protein sequence ID" value="CAB4167963.1"/>
    <property type="molecule type" value="Genomic_DNA"/>
</dbReference>
<dbReference type="GO" id="GO:0051880">
    <property type="term" value="F:G-quadruplex DNA binding"/>
    <property type="evidence" value="ECO:0007669"/>
    <property type="project" value="TreeGrafter"/>
</dbReference>
<evidence type="ECO:0000313" key="3">
    <source>
        <dbReference type="EMBL" id="CAB4148265.1"/>
    </source>
</evidence>
<evidence type="ECO:0000256" key="2">
    <source>
        <dbReference type="SAM" id="Phobius"/>
    </source>
</evidence>
<dbReference type="EMBL" id="LR797192">
    <property type="protein sequence ID" value="CAB4192653.1"/>
    <property type="molecule type" value="Genomic_DNA"/>
</dbReference>
<protein>
    <recommendedName>
        <fullName evidence="12">Tape measure protein</fullName>
    </recommendedName>
</protein>
<evidence type="ECO:0000256" key="1">
    <source>
        <dbReference type="SAM" id="Coils"/>
    </source>
</evidence>
<evidence type="ECO:0000313" key="6">
    <source>
        <dbReference type="EMBL" id="CAB4180650.1"/>
    </source>
</evidence>
<keyword evidence="2" id="KW-0812">Transmembrane</keyword>
<feature type="coiled-coil region" evidence="1">
    <location>
        <begin position="427"/>
        <end position="454"/>
    </location>
</feature>
<evidence type="ECO:0008006" key="12">
    <source>
        <dbReference type="Google" id="ProtNLM"/>
    </source>
</evidence>
<evidence type="ECO:0000313" key="10">
    <source>
        <dbReference type="EMBL" id="CAB4217443.1"/>
    </source>
</evidence>
<dbReference type="EMBL" id="LR796910">
    <property type="protein sequence ID" value="CAB4173797.1"/>
    <property type="molecule type" value="Genomic_DNA"/>
</dbReference>
<name>A0A6J5P8X4_9CAUD</name>
<dbReference type="PANTHER" id="PTHR18867">
    <property type="entry name" value="RAD50"/>
    <property type="match status" value="1"/>
</dbReference>
<proteinExistence type="predicted"/>
<dbReference type="GO" id="GO:0006302">
    <property type="term" value="P:double-strand break repair"/>
    <property type="evidence" value="ECO:0007669"/>
    <property type="project" value="TreeGrafter"/>
</dbReference>
<dbReference type="EMBL" id="LR797088">
    <property type="protein sequence ID" value="CAB4186348.1"/>
    <property type="molecule type" value="Genomic_DNA"/>
</dbReference>
<organism evidence="4">
    <name type="scientific">uncultured Caudovirales phage</name>
    <dbReference type="NCBI Taxonomy" id="2100421"/>
    <lineage>
        <taxon>Viruses</taxon>
        <taxon>Duplodnaviria</taxon>
        <taxon>Heunggongvirae</taxon>
        <taxon>Uroviricota</taxon>
        <taxon>Caudoviricetes</taxon>
        <taxon>Peduoviridae</taxon>
        <taxon>Maltschvirus</taxon>
        <taxon>Maltschvirus maltsch</taxon>
    </lineage>
</organism>
<feature type="coiled-coil region" evidence="1">
    <location>
        <begin position="539"/>
        <end position="566"/>
    </location>
</feature>
<dbReference type="SUPFAM" id="SSF57997">
    <property type="entry name" value="Tropomyosin"/>
    <property type="match status" value="1"/>
</dbReference>
<dbReference type="EMBL" id="LR797456">
    <property type="protein sequence ID" value="CAB4217443.1"/>
    <property type="molecule type" value="Genomic_DNA"/>
</dbReference>
<evidence type="ECO:0000313" key="11">
    <source>
        <dbReference type="EMBL" id="CAB4220067.1"/>
    </source>
</evidence>
<evidence type="ECO:0000313" key="5">
    <source>
        <dbReference type="EMBL" id="CAB4173797.1"/>
    </source>
</evidence>
<sequence length="1778" mass="193896">MASIGSATFTLNLDDSDFRRGLEETRQRASSLGGALSNAISIASGFILAKAAIYGVQTSIEGTLGAAFAMNSQLENVTQQFAVLLQGTDGLSVGMDRAKLRIAALYKFAAETPFETEPILQADRILQMFGLHSQETLTLVGDAAAGVGKDLVSVATYYSRAVSAINSGKALDEAGMVLTEYGILTNQTRQQLEALKKSGASTSEQLKVFNADFEKFNGMMGVLSRTMTGLLSTMKDNIGMAMATMFSPLFYAVENMNAELVKYLSSDIFQEWVFKIQGYVGALVVILPALYDVFSAVFGGILNVALTVGGAIYDAFSWINPFATHSPSLVSQVQDGFDLIDARIRQTGKVVPEQVTVLSDAMVSLREALASVNEKDAAKKTEETLGFITKWAPGAVEAFKTVNAEITRLKPTVEELKKTYEAQMPTVENLKDKLDLVKESIKEQEKALSLAEKELQPYSDAVKEANKAVQDQQKIVESNSAALAPYRETINNVKEAIDAQQRAITLAERALTPYEQAVTAAKDAVDAQERVLRQANMSLAPYEQALNAAKRALDEKQNALTLAERAFRPFEAAVTSAKNALAIASEKVSDFEKSLQPVRDALANATAAVRTQEQAIAAAEIGLRPYQEQVKRVADEIARQELAIKNSIAALKPYRDAIDQAQKAVENQKIAIALAEKGLAPYSAAIEKAKSALSSAQQQFSASKNAVDTITASINAAKNAFNSFVTAPLEGSKKYSDALFANEIATKKLKLELLDLQNGGVGTGRTVDEVTAEIEKLSKEAEKISLTRDLELDPLRKQLQDTVDSAKELTFADAMSGALKAKTGIKELEDQLALAVIAQDNASLSVDNANKNLVDAEIAYAKQVQTIDVLKTQLDLYTQSVDTNKIAYQNQLDALSPLYDKLSQTKDAQELINQQYKDASAALDPMRQQLIALKDVQTAANIAADQAKKSVDEQKNSLIPLQNNVLSAEKALNTQKNTTSALKNEIVLLSDKVKDATLDLDAHKLAIEPVKQTLDALKLSQESATLALQAQKDQILPLRNELNNLKINLEDANFALQDQTKLGEPAIKTLNDLKDKAKEADAVFKLQNESLDGFRKNIKDLRVVLSDTQDAYDIENKKLGELKRNYDEVANAIKEYQSELDKIGGSAKAGATAAAPIDPNKKVALGTDPAEEEKIRKLKSDSEEFAKSFKKTADDIKLFATDIKTFFSDATIKLHEFIDPFVKELKPEIESMYLSLKANLLVAWKEFTDGLATARVWLAENLPTAIRLFKENILPLIKSLEDLALALYAIFKVIFFQLLDSVKDLYTWLGVKIPQVITTVKNNFEEFKAVLVAITVAAAGFGLAFILPTLGITLMGYAATATTLAVSAMTAVTTAFATITAIAFAPLTLIILGVSAAVGLLYYAWEKNFGGIREATAGLWAWLEPVLVSVYTWVSTKLGDAVKALSDVWTLTLLPALKNLWSWVKDNLVVLFKDITDAVFPFLQVAVAALVDFWNNSFLPAIKAVWAYFNDNIVPMLKDILVGAFDLVGKGIKILKDLWDTTLLPALKAVWSFVKDYLWPIFQSLVELGFNILKLAVIALMLVWNNVLVPALDFVWKFVRDHLWPIFQSIAGFFTGEMSAATKLLVNVFKNDLLPMLEKVWKFIDGSVLPIFRTVGDYIGGALLTGFNGIVKVLDALKSGLEWINTALGKIKFPALLTPGSPTPFEIGLRGINDALGDMNVDLSVSKTKFSGLQPSLPSASGLSGAKNYNVVVNTMDTSVRESDILRALSISDTLYGR</sequence>
<dbReference type="EMBL" id="LR796991">
    <property type="protein sequence ID" value="CAB4180650.1"/>
    <property type="molecule type" value="Genomic_DNA"/>
</dbReference>
<keyword evidence="2" id="KW-1133">Transmembrane helix</keyword>
<accession>A0A6J5P8X4</accession>
<feature type="transmembrane region" description="Helical" evidence="2">
    <location>
        <begin position="1329"/>
        <end position="1347"/>
    </location>
</feature>
<dbReference type="Gene3D" id="1.10.287.1490">
    <property type="match status" value="1"/>
</dbReference>
<evidence type="ECO:0000313" key="8">
    <source>
        <dbReference type="EMBL" id="CAB4190566.1"/>
    </source>
</evidence>
<reference evidence="4" key="1">
    <citation type="submission" date="2020-04" db="EMBL/GenBank/DDBJ databases">
        <authorList>
            <person name="Chiriac C."/>
            <person name="Salcher M."/>
            <person name="Ghai R."/>
            <person name="Kavagutti S V."/>
        </authorList>
    </citation>
    <scope>NUCLEOTIDE SEQUENCE</scope>
</reference>
<keyword evidence="2" id="KW-0472">Membrane</keyword>
<feature type="coiled-coil region" evidence="1">
    <location>
        <begin position="1028"/>
        <end position="1062"/>
    </location>
</feature>
<dbReference type="EMBL" id="LR796496">
    <property type="protein sequence ID" value="CAB4148265.1"/>
    <property type="molecule type" value="Genomic_DNA"/>
</dbReference>
<feature type="transmembrane region" description="Helical" evidence="2">
    <location>
        <begin position="1383"/>
        <end position="1405"/>
    </location>
</feature>
<evidence type="ECO:0000313" key="4">
    <source>
        <dbReference type="EMBL" id="CAB4167963.1"/>
    </source>
</evidence>
<dbReference type="GO" id="GO:0043047">
    <property type="term" value="F:single-stranded telomeric DNA binding"/>
    <property type="evidence" value="ECO:0007669"/>
    <property type="project" value="TreeGrafter"/>
</dbReference>
<gene>
    <name evidence="6" type="ORF">UFOVP1036_71</name>
    <name evidence="7" type="ORF">UFOVP1132_97</name>
    <name evidence="8" type="ORF">UFOVP1190_72</name>
    <name evidence="9" type="ORF">UFOVP1248_55</name>
    <name evidence="10" type="ORF">UFOVP1493_31</name>
    <name evidence="11" type="ORF">UFOVP1635_63</name>
    <name evidence="3" type="ORF">UFOVP521_5</name>
    <name evidence="4" type="ORF">UFOVP856_78</name>
    <name evidence="5" type="ORF">UFOVP967_9</name>
</gene>
<evidence type="ECO:0000313" key="7">
    <source>
        <dbReference type="EMBL" id="CAB4186348.1"/>
    </source>
</evidence>
<feature type="transmembrane region" description="Helical" evidence="2">
    <location>
        <begin position="1354"/>
        <end position="1377"/>
    </location>
</feature>
<keyword evidence="1" id="KW-0175">Coiled coil</keyword>
<dbReference type="GO" id="GO:0003691">
    <property type="term" value="F:double-stranded telomeric DNA binding"/>
    <property type="evidence" value="ECO:0007669"/>
    <property type="project" value="TreeGrafter"/>
</dbReference>
<dbReference type="EMBL" id="LR797496">
    <property type="protein sequence ID" value="CAB4220067.1"/>
    <property type="molecule type" value="Genomic_DNA"/>
</dbReference>
<evidence type="ECO:0000313" key="9">
    <source>
        <dbReference type="EMBL" id="CAB4192653.1"/>
    </source>
</evidence>